<dbReference type="InterPro" id="IPR008962">
    <property type="entry name" value="PapD-like_sf"/>
</dbReference>
<feature type="domain" description="HYDIN/VesB/CFA65-like Ig-like" evidence="7">
    <location>
        <begin position="1280"/>
        <end position="1360"/>
    </location>
</feature>
<evidence type="ECO:0000256" key="2">
    <source>
        <dbReference type="ARBA" id="ARBA00004496"/>
    </source>
</evidence>
<dbReference type="SUPFAM" id="SSF49354">
    <property type="entry name" value="PapD-like"/>
    <property type="match status" value="1"/>
</dbReference>
<keyword evidence="4" id="KW-0969">Cilium</keyword>
<evidence type="ECO:0000256" key="3">
    <source>
        <dbReference type="ARBA" id="ARBA00022490"/>
    </source>
</evidence>
<comment type="caution">
    <text evidence="8">The sequence shown here is derived from an EMBL/GenBank/DDBJ whole genome shotgun (WGS) entry which is preliminary data.</text>
</comment>
<name>A0ABR4NL23_9FUNG</name>
<feature type="domain" description="HYDIN/VesB/CFA65-like Ig-like" evidence="7">
    <location>
        <begin position="1499"/>
        <end position="1599"/>
    </location>
</feature>
<evidence type="ECO:0000256" key="4">
    <source>
        <dbReference type="ARBA" id="ARBA00023069"/>
    </source>
</evidence>
<dbReference type="Gene3D" id="2.60.40.10">
    <property type="entry name" value="Immunoglobulins"/>
    <property type="match status" value="15"/>
</dbReference>
<evidence type="ECO:0000313" key="9">
    <source>
        <dbReference type="Proteomes" id="UP001527925"/>
    </source>
</evidence>
<evidence type="ECO:0000259" key="7">
    <source>
        <dbReference type="Pfam" id="PF22544"/>
    </source>
</evidence>
<feature type="domain" description="HYDIN/VesB/CFA65-like Ig-like" evidence="7">
    <location>
        <begin position="2565"/>
        <end position="2662"/>
    </location>
</feature>
<accession>A0ABR4NL23</accession>
<evidence type="ECO:0000256" key="1">
    <source>
        <dbReference type="ARBA" id="ARBA00004138"/>
    </source>
</evidence>
<keyword evidence="3" id="KW-0963">Cytoplasm</keyword>
<evidence type="ECO:0000256" key="5">
    <source>
        <dbReference type="ARBA" id="ARBA00023273"/>
    </source>
</evidence>
<dbReference type="PANTHER" id="PTHR23053">
    <property type="entry name" value="DLEC1 DELETED IN LUNG AND ESOPHAGEAL CANCER 1"/>
    <property type="match status" value="1"/>
</dbReference>
<gene>
    <name evidence="8" type="ORF">HK105_200285</name>
</gene>
<evidence type="ECO:0000313" key="8">
    <source>
        <dbReference type="EMBL" id="KAL2920217.1"/>
    </source>
</evidence>
<dbReference type="Pfam" id="PF22544">
    <property type="entry name" value="HYDIN_VesB_CFA65-like_Ig"/>
    <property type="match status" value="5"/>
</dbReference>
<comment type="subcellular location">
    <subcellularLocation>
        <location evidence="1">Cell projection</location>
        <location evidence="1">Cilium</location>
    </subcellularLocation>
    <subcellularLocation>
        <location evidence="2">Cytoplasm</location>
    </subcellularLocation>
</comment>
<organism evidence="8 9">
    <name type="scientific">Polyrhizophydium stewartii</name>
    <dbReference type="NCBI Taxonomy" id="2732419"/>
    <lineage>
        <taxon>Eukaryota</taxon>
        <taxon>Fungi</taxon>
        <taxon>Fungi incertae sedis</taxon>
        <taxon>Chytridiomycota</taxon>
        <taxon>Chytridiomycota incertae sedis</taxon>
        <taxon>Chytridiomycetes</taxon>
        <taxon>Rhizophydiales</taxon>
        <taxon>Rhizophydiales incertae sedis</taxon>
        <taxon>Polyrhizophydium</taxon>
    </lineage>
</organism>
<dbReference type="InterPro" id="IPR053879">
    <property type="entry name" value="HYDIN_VesB_CFA65-like_Ig"/>
</dbReference>
<sequence length="3106" mass="343036">MGPLSAPSSSTPQHWVERNIAARMLGVCVPIMASPDFPASLRRLAFQVVLRLFVQVFPSDFESLSSDGIGCFDIRTVVTQQAFHIDLPQPSILTLSLKPPVLEFGAAPHQIDTFLENTSLQREVAFCIQAYPQQFFDVMPSFGVVGRGESIPIRVRFTPRPFAFRKSPDIRGFLRIRTMDGFCVERAALVAFNGPYVRVMPQRVNFGFCPKGEVRTAIFTVTNMLPIECPVVMVVSSGISGGVFHLSNTQVLLGARERKTISIKCHAGDAEGQLEDELFVVAMSRETHCLTLSATCSQALKVLGSKLDFGPTDIYFSGVEKKLNLTNFDPERPLVVSFRTSTHELSINRMQPVILKPSETRAVPAVFLSALSGARQEHIIAHAPNTLPINIDVVAFSGPAVLFPVMEDIYFPATTVDSSASLRIPITNIGTTNAHIIIFVAAGYPVTIRAMESDFSNRRLNQPNVMVDAKPYETVEHRGIYITLSSRMTMTLELEFRTTVAGFHKIPLVTQLLKPKKLDVAIHNMFFAVATDTLLSIPNAVGKLRQVARMPFAQKITPVSAFVSAVEPVAPAEPPKSPRSNASEVFQLYPPSQTVFGSMSPSRPRETLEFVTLTNITTEMQRYHLVLSMHFETDVALEGDVAPNASIDIPVRLATNLYLTPETRQYMAVGSIVVLDANYNHPGIVSAQLYGVAGDLVSLELRDGVDSILFPSCRVMELQTRKVCIRNKSCFDLVWESSLSMTEATSASDARKTGHAASQQNDVWMPFTISAAKINLKPFEYCSVDLSFSSTQTGDFKCKFGMNYVDPVEHLDDRRQAQRARTKRHLGPWTLECSVGSSDVTHLPEALNFGDIPVDVVSLKPLSLLNTLPLEASVVIAPSKSVMPAQTTTLVPPKSKLELPISFAPLHNAYFADIIAFSVCGTTHSVPVLGYGGIFAVDTNLARPLAVASAKHIKELTPKAEATIDFGLVSTQSPKSKLLLIKNAGTLDVVLTGIAVGDDKRLSWEALDEMEEPTSHDTEPVFGREAPDAPETDWDEYDWRSEQGRALRANGDAARHASLANLAQQSKQHGRRGKNTGLKQGIFPLRLPPFQSLRLALRFSGIEKGEYMSTMRIDVEKKSDETQTFAMWVKGSLQPPLHLWERKIDFGVRAVHNQHVGHGAHVANSSNKCPLTLVRSQKSQIRFTNTGTRPMAWHLDYCGARYNAIAKYDPPALPENRDSIANPIAIFPDKGKLRPGATQTLDVTLTPNLAQYELFATYKLHTEDFADAAIQVHATGASSRLMVDSTMLDFGTLRVGTSKLFKMQLRNRGILHLKYFVECSHAQFHADPEQGALEADGRAELVVKFLPKAIGSIRGHLRITSVSEEGFGRGPIVIPLTGTGSYPELVVLTRLVDFGTALFKNPNRRVIKVQNKGAAEAHVVFSCFHPDISLEMAGRRGLVIEPKETKDVVIVYTPQIVERLDAKAFMRSSDSRGDNFMLTLKGSVGIPRLTITPFDALESLDFGVMRLNKTYRKTFKISNDGNIFLNFKISLTTVSQNQVEVEVDVDHPIRRPMQNVPSPVVVEPKAGTLGVGEETTVTIQFTPTMLVEYEYRISLVYDFQTFNGTIRGIGGRAMLKIDSPLKSVDFGVSRLSRTYVKIVSMSNRGNLGFRYHVRPQPEDGDWSKYDSELAHLAVVESKSRPQTAQTTLAAAAPVAHDDVPFWLEYLTRNGIYIHNPDGNCPARAKVNLIIEFQPKKAGPVVQPMRVYFGDHFEAFNISGCGAVPVLFLRDSTTGQLVVSGSSPHIDIGVHPVNSVYTHLFEVVNDGAFGIDYLVQPMSNAEFDVFPLRGFIEAGSSATLKVFFQPNSENQFHTTLKVLWEGKSLTAHIVGNGGVGRLEVSYMDDKDVLLKGLDFGMVPFNSACEKRFFLLNTGMVGVTAFLEVENEEYTITQFGDPFMATDTKKPRQTPKGLIFSWYNVVKTVLPPNRAVEFGARFLARSATTSVGNITIRSECGSLMIPLKGKGGTISLSHCGDLDFGDISCNYTYSRKVTIVNGGSIPSQLSVEWLVVGHSTEHASSIVKLTENYTPLDPRSGWARAHYLRERAIADTKRQLTAKEYWALIALMVKKTAVKESEIGRSSVMAGRSSEIGLASSSAVTPTGPGSSQGGFSRLGIVAPSVAGQSAKRAGAPAFSMQFKRRQMFYHLITSTQLTSQASSRVRPFVKVDPPISLLPSYGETTFNVELHLGSEDTFLATLLVKSDVPNTPIHEISLTATPKIVNIICDDTRMLNFYRQPLGETEYITRSFTNVGHKDIQFKFVNSNAGLTIVPSKGMLKVGQSVTVTFAFKPLDETIQSADVIFEPNCSQHIRFRMFGGGGYAKASLARYRRFDFGHCMIGKDTVSFLPITNEGNAILHLTRFEIVETDTFFRGQNWPEARVSLFPGKSYNLPLVFNPHEENPTPGRLIIGTNTETYEIELIGLGREAVLIVSKVALEFSECLIGNSYEQKLGLKNIGDVNYPVTFQLEKEFPDVEFYPPSLVIDPFSESFVAISYTPSHETRTTVVFSVSSPYSTHKVPVMVHAGIATLEFNSTELDFGMFERTTRPSTVLSIKNTGTVRTSFHIKDMVKPSMFHISPARGMLPAGKSVNVMVTHTRHEVAQFEERLAVRTDLIDKLYVIRVRGQCEETVLHPDEFSLINMGICPVLEPTTKPLTFRNHGRFPLEYSIKAAYPLKVFPTQGRVLGEESGVVNIQWNPSGGYELRTQVSMITNIGKYQIIVRGKAMFPEIHVNNMYLDFGVCAVGFMYREFFQIENKGKVPVHFTIPPCKDTSYTTSTTSGVLAPKEVTNVEVYFVPSVIGKITSSVIVECKGIHYKEIVVVGVGGRCPFGLRIYETITISNGGDVALFLDFSATDAQQGDCQIVVPEPVTIGPRRSAKCIIGFAASVVGHFSAKLRFNTKEQSFLIPISGLGIKIVLTNRSRQILETEQLPSVRQIDPFFVEPESLALSNSLKRFHSKFQLDMTIMQMISQLYYLHRQIMTPQAVYSEPATQNVAVAADGLEVAPNNQGVETLAIDSAFDQFIALKSEEFIPEATIDDPILDQVIEYGYLKVQHLQAYAYASLYETSC</sequence>
<dbReference type="InterPro" id="IPR013783">
    <property type="entry name" value="Ig-like_fold"/>
</dbReference>
<evidence type="ECO:0000256" key="6">
    <source>
        <dbReference type="SAM" id="MobiDB-lite"/>
    </source>
</evidence>
<keyword evidence="5" id="KW-0966">Cell projection</keyword>
<dbReference type="Proteomes" id="UP001527925">
    <property type="component" value="Unassembled WGS sequence"/>
</dbReference>
<dbReference type="InterPro" id="IPR033305">
    <property type="entry name" value="Hydin-like"/>
</dbReference>
<feature type="domain" description="HYDIN/VesB/CFA65-like Ig-like" evidence="7">
    <location>
        <begin position="2765"/>
        <end position="2850"/>
    </location>
</feature>
<protein>
    <recommendedName>
        <fullName evidence="7">HYDIN/VesB/CFA65-like Ig-like domain-containing protein</fullName>
    </recommendedName>
</protein>
<feature type="region of interest" description="Disordered" evidence="6">
    <location>
        <begin position="1010"/>
        <end position="1034"/>
    </location>
</feature>
<proteinExistence type="predicted"/>
<feature type="domain" description="HYDIN/VesB/CFA65-like Ig-like" evidence="7">
    <location>
        <begin position="2268"/>
        <end position="2345"/>
    </location>
</feature>
<dbReference type="PANTHER" id="PTHR23053:SF0">
    <property type="entry name" value="HYDROCEPHALUS-INDUCING PROTEIN HOMOLOG"/>
    <property type="match status" value="1"/>
</dbReference>
<reference evidence="8 9" key="1">
    <citation type="submission" date="2023-09" db="EMBL/GenBank/DDBJ databases">
        <title>Pangenome analysis of Batrachochytrium dendrobatidis and related Chytrids.</title>
        <authorList>
            <person name="Yacoub M.N."/>
            <person name="Stajich J.E."/>
            <person name="James T.Y."/>
        </authorList>
    </citation>
    <scope>NUCLEOTIDE SEQUENCE [LARGE SCALE GENOMIC DNA]</scope>
    <source>
        <strain evidence="8 9">JEL0888</strain>
    </source>
</reference>
<keyword evidence="9" id="KW-1185">Reference proteome</keyword>
<dbReference type="EMBL" id="JADGIZ020000001">
    <property type="protein sequence ID" value="KAL2920217.1"/>
    <property type="molecule type" value="Genomic_DNA"/>
</dbReference>